<gene>
    <name evidence="1" type="ORF">MRB53_003609</name>
</gene>
<sequence length="358" mass="41592">MCKAEWGRGSDETSSMWNWRRGDFEDFTVGSVCYEPRKPNHKTADVEKLGPRLRLQTGDYLCRKEKYIEEDDLLRFLEKDEVQTILPLFHGAVENRKIRKKDFRNWVVQAYHERKALALSLNDTKTAVQQLHKLASALVIVIIIIMSLLVMGVASSKVLVFVTSQLVLVAFMFGNTCKTIFESIIFVFVIHPFDVTDRCVIDGVQMIVEEMNILTTVFLRFDFEKIYYPNSVLLTKPISNFNRSPEMSDTIEFAIDVSTPADTFMAMKEAIKKYIDSKSKHWQPKHHVVVKDIENVNKMKIVLFVTHTINYQNYIEKLNRRSELVLELKKIFEDLGIKYNLLPQQVHLNEIRMVSATT</sequence>
<evidence type="ECO:0000313" key="1">
    <source>
        <dbReference type="EMBL" id="KAJ8650586.1"/>
    </source>
</evidence>
<name>A0ACC2MYX3_PERAE</name>
<reference evidence="1 2" key="1">
    <citation type="journal article" date="2022" name="Hortic Res">
        <title>A haplotype resolved chromosomal level avocado genome allows analysis of novel avocado genes.</title>
        <authorList>
            <person name="Nath O."/>
            <person name="Fletcher S.J."/>
            <person name="Hayward A."/>
            <person name="Shaw L.M."/>
            <person name="Masouleh A.K."/>
            <person name="Furtado A."/>
            <person name="Henry R.J."/>
            <person name="Mitter N."/>
        </authorList>
    </citation>
    <scope>NUCLEOTIDE SEQUENCE [LARGE SCALE GENOMIC DNA]</scope>
    <source>
        <strain evidence="2">cv. Hass</strain>
    </source>
</reference>
<evidence type="ECO:0000313" key="2">
    <source>
        <dbReference type="Proteomes" id="UP001234297"/>
    </source>
</evidence>
<proteinExistence type="predicted"/>
<accession>A0ACC2MYX3</accession>
<keyword evidence="2" id="KW-1185">Reference proteome</keyword>
<protein>
    <submittedName>
        <fullName evidence="1">Uncharacterized protein</fullName>
    </submittedName>
</protein>
<dbReference type="EMBL" id="CM056809">
    <property type="protein sequence ID" value="KAJ8650586.1"/>
    <property type="molecule type" value="Genomic_DNA"/>
</dbReference>
<organism evidence="1 2">
    <name type="scientific">Persea americana</name>
    <name type="common">Avocado</name>
    <dbReference type="NCBI Taxonomy" id="3435"/>
    <lineage>
        <taxon>Eukaryota</taxon>
        <taxon>Viridiplantae</taxon>
        <taxon>Streptophyta</taxon>
        <taxon>Embryophyta</taxon>
        <taxon>Tracheophyta</taxon>
        <taxon>Spermatophyta</taxon>
        <taxon>Magnoliopsida</taxon>
        <taxon>Magnoliidae</taxon>
        <taxon>Laurales</taxon>
        <taxon>Lauraceae</taxon>
        <taxon>Persea</taxon>
    </lineage>
</organism>
<dbReference type="Proteomes" id="UP001234297">
    <property type="component" value="Chromosome 1"/>
</dbReference>
<comment type="caution">
    <text evidence="1">The sequence shown here is derived from an EMBL/GenBank/DDBJ whole genome shotgun (WGS) entry which is preliminary data.</text>
</comment>